<dbReference type="InterPro" id="IPR002423">
    <property type="entry name" value="Cpn60/GroEL/TCP-1"/>
</dbReference>
<dbReference type="NCBIfam" id="TIGR02345">
    <property type="entry name" value="chap_CCT_eta"/>
    <property type="match status" value="1"/>
</dbReference>
<dbReference type="GO" id="GO:0005524">
    <property type="term" value="F:ATP binding"/>
    <property type="evidence" value="ECO:0007669"/>
    <property type="project" value="UniProtKB-KW"/>
</dbReference>
<dbReference type="SUPFAM" id="SSF52029">
    <property type="entry name" value="GroEL apical domain-like"/>
    <property type="match status" value="1"/>
</dbReference>
<dbReference type="FunFam" id="3.50.7.10:FF:000006">
    <property type="entry name" value="T-complex protein 1 subunit eta"/>
    <property type="match status" value="1"/>
</dbReference>
<dbReference type="InterPro" id="IPR054827">
    <property type="entry name" value="thermosome_alpha"/>
</dbReference>
<evidence type="ECO:0000313" key="12">
    <source>
        <dbReference type="EMBL" id="CAI4003669.1"/>
    </source>
</evidence>
<evidence type="ECO:0000313" key="14">
    <source>
        <dbReference type="Proteomes" id="UP001152797"/>
    </source>
</evidence>
<reference evidence="13" key="2">
    <citation type="submission" date="2024-04" db="EMBL/GenBank/DDBJ databases">
        <authorList>
            <person name="Chen Y."/>
            <person name="Shah S."/>
            <person name="Dougan E. K."/>
            <person name="Thang M."/>
            <person name="Chan C."/>
        </authorList>
    </citation>
    <scope>NUCLEOTIDE SEQUENCE [LARGE SCALE GENOMIC DNA]</scope>
</reference>
<keyword evidence="5 10" id="KW-0547">Nucleotide-binding</keyword>
<evidence type="ECO:0000256" key="1">
    <source>
        <dbReference type="ARBA" id="ARBA00004496"/>
    </source>
</evidence>
<reference evidence="12" key="1">
    <citation type="submission" date="2022-10" db="EMBL/GenBank/DDBJ databases">
        <authorList>
            <person name="Chen Y."/>
            <person name="Dougan E. K."/>
            <person name="Chan C."/>
            <person name="Rhodes N."/>
            <person name="Thang M."/>
        </authorList>
    </citation>
    <scope>NUCLEOTIDE SEQUENCE</scope>
</reference>
<comment type="caution">
    <text evidence="12">The sequence shown here is derived from an EMBL/GenBank/DDBJ whole genome shotgun (WGS) entry which is preliminary data.</text>
</comment>
<organism evidence="12">
    <name type="scientific">Cladocopium goreaui</name>
    <dbReference type="NCBI Taxonomy" id="2562237"/>
    <lineage>
        <taxon>Eukaryota</taxon>
        <taxon>Sar</taxon>
        <taxon>Alveolata</taxon>
        <taxon>Dinophyceae</taxon>
        <taxon>Suessiales</taxon>
        <taxon>Symbiodiniaceae</taxon>
        <taxon>Cladocopium</taxon>
    </lineage>
</organism>
<evidence type="ECO:0000256" key="8">
    <source>
        <dbReference type="ARBA" id="ARBA00024677"/>
    </source>
</evidence>
<feature type="non-terminal residue" evidence="12">
    <location>
        <position position="1306"/>
    </location>
</feature>
<dbReference type="InterPro" id="IPR027409">
    <property type="entry name" value="GroEL-like_apical_dom_sf"/>
</dbReference>
<keyword evidence="6 10" id="KW-0067">ATP-binding</keyword>
<dbReference type="GO" id="GO:0051082">
    <property type="term" value="F:unfolded protein binding"/>
    <property type="evidence" value="ECO:0007669"/>
    <property type="project" value="InterPro"/>
</dbReference>
<dbReference type="OrthoDB" id="1935484at2759"/>
<sequence length="1306" mass="142741">ALYDILSSDLTQSKGYIKEDWYSFRDLAISPCDTAFELNPEIAKELFVPLERRAPWGSGASAMAHMMKPQIILLKDGTDASQGKGQIISNINACQAVVSIVKSTLGPRGMDKLIEEGSGTTITNDGATVMKKLNIVHPAARILVDISKAQDNEVGDGTTSVVVITGELLKEAKSFLEDGLVAPQIIKGYRTACNLAIQKLLDMAVDLKDKSMDEKRSMLIRCAETTLNSKLVADYKTFFAQMSVDAISMLGDDLSVSSVGIKKVTGGSVTDTMLVEGVCFKKCFSYAGFEQQPKRFENAKILLLNLELELKAEKDNAEVRITDPDQYQSIVDAEWNIIYEKLELIAKSGANVVLSRLAIGDLATQYFADRNIFCAGRLEVEDLERTRRATGAEVQTTAQGITPSVLGSCGLFEEKQVGAERFNFFTKCEKTKTATILIRGGAQQFIDEAARSLNDSLMIVRRAMKNTKVVGGGGAIEMELSRYLREYARTISGKQQLVINYFARALEVIPMTLAQNSGADGTKVLNQLRQKHAAAGTEGRWWGVDCMNCTVCDAFQSYIWEPVLVKESALNAATEAACLILSIDETVKNPQLSALGLRHFETVGLFETIGVLCSFQKSAASPAESCACRSVTLHISAGIEGKTAGENERCQTPTHDARMSDTRKFQSVSARSVPSDRAKVILTKVNCDVAAAEKVNNVATHQSIPTFPTCFATHDAYGVLDLGASKTVIGSEHVKGLIQSLDEETRSQLTRCPCEVTFKFGNQGTLTSSQAIVVPIGKLRLKIAIVNGGTPFLISNTFMRAIRAKIDCFSHSLSSPMLNHAIPLELTERGLFLLNLNDVVKAAMNQQTCGSPDTKPVEATFLSTEKSTAAAAAETLPSDKPSIIDLSLPLPESVSAEGFQEATGIQDATSEAHVDHEMNAEYRAVQTEVEVPLTDLSQLTLSELKTEVVSFGQKHAGETFETAWEDQSWINFMVAKYGTSKVLSHRRLIRFVELMVEQHERTSTRVPVLPPPESVAGGYALIGELSGRRSIRAKAKAMSTVPSGVTEPIPLDQDEEQEFEMFNQGTTATTPLHQDPDFTALQDRILNMENALGRVINHLEELHQMIQKFTQEFEGRDSFARSQLSTPEESDEAGVKRRRLEGKQGQSSTHPAPTVNRETDALDDPMPANTDSSSLQPMHPSPQNGEARSPRDDKHLHFRVFFLKACWLSFQKSAASPAESCACRSVTLHISAGIEGKTAGERLVVLGFTNLLEQSFIQFASGFDKQAAIHFINWRELGAFGRFDGCDGCDGSVNAHSFGQTFTRKN</sequence>
<dbReference type="GO" id="GO:0005832">
    <property type="term" value="C:chaperonin-containing T-complex"/>
    <property type="evidence" value="ECO:0007669"/>
    <property type="project" value="UniProtKB-ARBA"/>
</dbReference>
<keyword evidence="14" id="KW-1185">Reference proteome</keyword>
<dbReference type="CDD" id="cd03340">
    <property type="entry name" value="TCP1_eta"/>
    <property type="match status" value="1"/>
</dbReference>
<dbReference type="InterPro" id="IPR027410">
    <property type="entry name" value="TCP-1-like_intermed_sf"/>
</dbReference>
<dbReference type="FunFam" id="1.10.560.10:FF:000017">
    <property type="entry name" value="T-complex protein 1 subunit eta"/>
    <property type="match status" value="1"/>
</dbReference>
<accession>A0A9P1G7C4</accession>
<keyword evidence="7 10" id="KW-0143">Chaperone</keyword>
<evidence type="ECO:0000313" key="13">
    <source>
        <dbReference type="EMBL" id="CAL1157044.1"/>
    </source>
</evidence>
<dbReference type="NCBIfam" id="NF041082">
    <property type="entry name" value="thermosome_alpha"/>
    <property type="match status" value="1"/>
</dbReference>
<dbReference type="SUPFAM" id="SSF48592">
    <property type="entry name" value="GroEL equatorial domain-like"/>
    <property type="match status" value="1"/>
</dbReference>
<dbReference type="Pfam" id="PF00118">
    <property type="entry name" value="Cpn60_TCP1"/>
    <property type="match status" value="1"/>
</dbReference>
<comment type="subunit">
    <text evidence="3">Heterooligomeric complex of about 850 to 900 kDa that forms two stacked rings, 12 to 16 nm in diameter.</text>
</comment>
<evidence type="ECO:0000256" key="9">
    <source>
        <dbReference type="ARBA" id="ARBA00032221"/>
    </source>
</evidence>
<evidence type="ECO:0000256" key="4">
    <source>
        <dbReference type="ARBA" id="ARBA00022490"/>
    </source>
</evidence>
<dbReference type="SUPFAM" id="SSF54849">
    <property type="entry name" value="GroEL-intermediate domain like"/>
    <property type="match status" value="1"/>
</dbReference>
<keyword evidence="4" id="KW-0963">Cytoplasm</keyword>
<feature type="compositionally biased region" description="Polar residues" evidence="11">
    <location>
        <begin position="1169"/>
        <end position="1186"/>
    </location>
</feature>
<dbReference type="PANTHER" id="PTHR11353">
    <property type="entry name" value="CHAPERONIN"/>
    <property type="match status" value="1"/>
</dbReference>
<evidence type="ECO:0000256" key="5">
    <source>
        <dbReference type="ARBA" id="ARBA00022741"/>
    </source>
</evidence>
<name>A0A9P1G7C4_9DINO</name>
<protein>
    <recommendedName>
        <fullName evidence="9">CCT-eta</fullName>
    </recommendedName>
</protein>
<dbReference type="GO" id="GO:0016887">
    <property type="term" value="F:ATP hydrolysis activity"/>
    <property type="evidence" value="ECO:0007669"/>
    <property type="project" value="InterPro"/>
</dbReference>
<dbReference type="InterPro" id="IPR053374">
    <property type="entry name" value="TCP-1_chaperonin"/>
</dbReference>
<dbReference type="InterPro" id="IPR017998">
    <property type="entry name" value="Chaperone_TCP-1"/>
</dbReference>
<proteinExistence type="inferred from homology"/>
<dbReference type="EMBL" id="CAMXCT010003312">
    <property type="protein sequence ID" value="CAI4003669.1"/>
    <property type="molecule type" value="Genomic_DNA"/>
</dbReference>
<dbReference type="EMBL" id="CAMXCT020003312">
    <property type="protein sequence ID" value="CAL1157044.1"/>
    <property type="molecule type" value="Genomic_DNA"/>
</dbReference>
<dbReference type="PROSITE" id="PS00750">
    <property type="entry name" value="TCP1_1"/>
    <property type="match status" value="1"/>
</dbReference>
<evidence type="ECO:0000256" key="7">
    <source>
        <dbReference type="ARBA" id="ARBA00023186"/>
    </source>
</evidence>
<comment type="function">
    <text evidence="8">Molecular chaperone; assists the folding of proteins upon ATP hydrolysis. Known to play a role, in vitro, in the folding of actin and tubulin.</text>
</comment>
<dbReference type="EMBL" id="CAMXCT030003312">
    <property type="protein sequence ID" value="CAL4790981.1"/>
    <property type="molecule type" value="Genomic_DNA"/>
</dbReference>
<dbReference type="Proteomes" id="UP001152797">
    <property type="component" value="Unassembled WGS sequence"/>
</dbReference>
<evidence type="ECO:0000256" key="2">
    <source>
        <dbReference type="ARBA" id="ARBA00008020"/>
    </source>
</evidence>
<evidence type="ECO:0000256" key="3">
    <source>
        <dbReference type="ARBA" id="ARBA00011531"/>
    </source>
</evidence>
<dbReference type="InterPro" id="IPR012720">
    <property type="entry name" value="Chap_CCT_eta"/>
</dbReference>
<dbReference type="InterPro" id="IPR002194">
    <property type="entry name" value="Chaperonin_TCP-1_CS"/>
</dbReference>
<evidence type="ECO:0000256" key="10">
    <source>
        <dbReference type="RuleBase" id="RU004187"/>
    </source>
</evidence>
<dbReference type="Gene3D" id="3.30.260.10">
    <property type="entry name" value="TCP-1-like chaperonin intermediate domain"/>
    <property type="match status" value="1"/>
</dbReference>
<evidence type="ECO:0000256" key="6">
    <source>
        <dbReference type="ARBA" id="ARBA00022840"/>
    </source>
</evidence>
<dbReference type="GO" id="GO:0140662">
    <property type="term" value="F:ATP-dependent protein folding chaperone"/>
    <property type="evidence" value="ECO:0007669"/>
    <property type="project" value="InterPro"/>
</dbReference>
<evidence type="ECO:0000256" key="11">
    <source>
        <dbReference type="SAM" id="MobiDB-lite"/>
    </source>
</evidence>
<dbReference type="PROSITE" id="PS00751">
    <property type="entry name" value="TCP1_2"/>
    <property type="match status" value="1"/>
</dbReference>
<gene>
    <name evidence="12" type="ORF">C1SCF055_LOCUS29516</name>
</gene>
<comment type="similarity">
    <text evidence="2 10">Belongs to the TCP-1 chaperonin family.</text>
</comment>
<feature type="non-terminal residue" evidence="12">
    <location>
        <position position="1"/>
    </location>
</feature>
<dbReference type="PROSITE" id="PS00995">
    <property type="entry name" value="TCP1_3"/>
    <property type="match status" value="1"/>
</dbReference>
<dbReference type="Gene3D" id="1.10.560.10">
    <property type="entry name" value="GroEL-like equatorial domain"/>
    <property type="match status" value="1"/>
</dbReference>
<comment type="subcellular location">
    <subcellularLocation>
        <location evidence="1">Cytoplasm</location>
    </subcellularLocation>
</comment>
<feature type="region of interest" description="Disordered" evidence="11">
    <location>
        <begin position="1117"/>
        <end position="1190"/>
    </location>
</feature>
<dbReference type="NCBIfam" id="NF041083">
    <property type="entry name" value="thermosome_beta"/>
    <property type="match status" value="1"/>
</dbReference>
<dbReference type="Gene3D" id="3.50.7.10">
    <property type="entry name" value="GroEL"/>
    <property type="match status" value="1"/>
</dbReference>
<dbReference type="InterPro" id="IPR027413">
    <property type="entry name" value="GROEL-like_equatorial_sf"/>
</dbReference>
<dbReference type="PRINTS" id="PR00304">
    <property type="entry name" value="TCOMPLEXTCP1"/>
</dbReference>